<comment type="function">
    <text evidence="2 4">Binds together with bS18 to 16S ribosomal RNA.</text>
</comment>
<dbReference type="NCBIfam" id="TIGR00166">
    <property type="entry name" value="S6"/>
    <property type="match status" value="1"/>
</dbReference>
<accession>A0A1U7NIS4</accession>
<dbReference type="AlphaFoldDB" id="A0A1U7NIS4"/>
<sequence>MKKYEVMYIVNASLDNEQVAALQKRLTAPILENNGTIENVDDWGVKEFAYEIDHMKKGHYVVMDCKADNEGIEEFQRLCRINPNVIRIMVIKKDEEK</sequence>
<dbReference type="GO" id="GO:0003735">
    <property type="term" value="F:structural constituent of ribosome"/>
    <property type="evidence" value="ECO:0007669"/>
    <property type="project" value="InterPro"/>
</dbReference>
<dbReference type="InterPro" id="IPR000529">
    <property type="entry name" value="Ribosomal_bS6"/>
</dbReference>
<evidence type="ECO:0000256" key="3">
    <source>
        <dbReference type="ARBA" id="ARBA00035294"/>
    </source>
</evidence>
<dbReference type="CDD" id="cd00473">
    <property type="entry name" value="bS6"/>
    <property type="match status" value="1"/>
</dbReference>
<dbReference type="GO" id="GO:0005737">
    <property type="term" value="C:cytoplasm"/>
    <property type="evidence" value="ECO:0007669"/>
    <property type="project" value="UniProtKB-ARBA"/>
</dbReference>
<keyword evidence="4 5" id="KW-0689">Ribosomal protein</keyword>
<evidence type="ECO:0000313" key="6">
    <source>
        <dbReference type="Proteomes" id="UP000186341"/>
    </source>
</evidence>
<dbReference type="GeneID" id="82201884"/>
<keyword evidence="4" id="KW-0699">rRNA-binding</keyword>
<keyword evidence="4" id="KW-0687">Ribonucleoprotein</keyword>
<dbReference type="GO" id="GO:0005840">
    <property type="term" value="C:ribosome"/>
    <property type="evidence" value="ECO:0007669"/>
    <property type="project" value="UniProtKB-KW"/>
</dbReference>
<dbReference type="GO" id="GO:0006412">
    <property type="term" value="P:translation"/>
    <property type="evidence" value="ECO:0007669"/>
    <property type="project" value="UniProtKB-UniRule"/>
</dbReference>
<proteinExistence type="inferred from homology"/>
<dbReference type="GO" id="GO:1990904">
    <property type="term" value="C:ribonucleoprotein complex"/>
    <property type="evidence" value="ECO:0007669"/>
    <property type="project" value="UniProtKB-KW"/>
</dbReference>
<dbReference type="EMBL" id="MPJW01000048">
    <property type="protein sequence ID" value="OLU42597.1"/>
    <property type="molecule type" value="Genomic_DNA"/>
</dbReference>
<evidence type="ECO:0000256" key="2">
    <source>
        <dbReference type="ARBA" id="ARBA00035104"/>
    </source>
</evidence>
<dbReference type="SUPFAM" id="SSF54995">
    <property type="entry name" value="Ribosomal protein S6"/>
    <property type="match status" value="1"/>
</dbReference>
<dbReference type="HAMAP" id="MF_00360">
    <property type="entry name" value="Ribosomal_bS6"/>
    <property type="match status" value="1"/>
</dbReference>
<dbReference type="PANTHER" id="PTHR21011">
    <property type="entry name" value="MITOCHONDRIAL 28S RIBOSOMAL PROTEIN S6"/>
    <property type="match status" value="1"/>
</dbReference>
<evidence type="ECO:0000256" key="4">
    <source>
        <dbReference type="HAMAP-Rule" id="MF_00360"/>
    </source>
</evidence>
<keyword evidence="6" id="KW-1185">Reference proteome</keyword>
<dbReference type="Proteomes" id="UP000186341">
    <property type="component" value="Unassembled WGS sequence"/>
</dbReference>
<name>A0A1U7NIS4_9FIRM</name>
<dbReference type="InterPro" id="IPR035980">
    <property type="entry name" value="Ribosomal_bS6_sf"/>
</dbReference>
<dbReference type="RefSeq" id="WP_075817689.1">
    <property type="nucleotide sequence ID" value="NZ_CAOUMU010000151.1"/>
</dbReference>
<dbReference type="InterPro" id="IPR020814">
    <property type="entry name" value="Ribosomal_S6_plastid/chlpt"/>
</dbReference>
<organism evidence="5 6">
    <name type="scientific">Ileibacterium valens</name>
    <dbReference type="NCBI Taxonomy" id="1862668"/>
    <lineage>
        <taxon>Bacteria</taxon>
        <taxon>Bacillati</taxon>
        <taxon>Bacillota</taxon>
        <taxon>Erysipelotrichia</taxon>
        <taxon>Erysipelotrichales</taxon>
        <taxon>Erysipelotrichaceae</taxon>
        <taxon>Ileibacterium</taxon>
    </lineage>
</organism>
<gene>
    <name evidence="4" type="primary">rpsF</name>
    <name evidence="5" type="ORF">BO222_01315</name>
</gene>
<comment type="caution">
    <text evidence="5">The sequence shown here is derived from an EMBL/GenBank/DDBJ whole genome shotgun (WGS) entry which is preliminary data.</text>
</comment>
<evidence type="ECO:0000256" key="1">
    <source>
        <dbReference type="ARBA" id="ARBA00009512"/>
    </source>
</evidence>
<comment type="similarity">
    <text evidence="1 4">Belongs to the bacterial ribosomal protein bS6 family.</text>
</comment>
<evidence type="ECO:0000313" key="5">
    <source>
        <dbReference type="EMBL" id="OLU42597.1"/>
    </source>
</evidence>
<keyword evidence="4" id="KW-0694">RNA-binding</keyword>
<dbReference type="OrthoDB" id="9812702at2"/>
<dbReference type="Pfam" id="PF01250">
    <property type="entry name" value="Ribosomal_S6"/>
    <property type="match status" value="1"/>
</dbReference>
<reference evidence="5 6" key="1">
    <citation type="submission" date="2016-11" db="EMBL/GenBank/DDBJ databases">
        <title>Description of two novel members of the family Erysipelotrichaceae: Ileibacterium lipovorans gen. nov., sp. nov. and Dubosiella newyorkensis, gen. nov., sp. nov.</title>
        <authorList>
            <person name="Cox L.M."/>
            <person name="Sohn J."/>
            <person name="Tyrrell K.L."/>
            <person name="Citron D.M."/>
            <person name="Lawson P.A."/>
            <person name="Patel N.B."/>
            <person name="Iizumi T."/>
            <person name="Perez-Perez G.I."/>
            <person name="Goldstein E.J."/>
            <person name="Blaser M.J."/>
        </authorList>
    </citation>
    <scope>NUCLEOTIDE SEQUENCE [LARGE SCALE GENOMIC DNA]</scope>
    <source>
        <strain evidence="5 6">NYU-BL-A3</strain>
    </source>
</reference>
<protein>
    <recommendedName>
        <fullName evidence="3 4">Small ribosomal subunit protein bS6</fullName>
    </recommendedName>
</protein>
<dbReference type="Gene3D" id="3.30.70.60">
    <property type="match status" value="1"/>
</dbReference>
<dbReference type="PANTHER" id="PTHR21011:SF1">
    <property type="entry name" value="SMALL RIBOSOMAL SUBUNIT PROTEIN BS6M"/>
    <property type="match status" value="1"/>
</dbReference>
<dbReference type="GO" id="GO:0070181">
    <property type="term" value="F:small ribosomal subunit rRNA binding"/>
    <property type="evidence" value="ECO:0007669"/>
    <property type="project" value="TreeGrafter"/>
</dbReference>
<dbReference type="InterPro" id="IPR014717">
    <property type="entry name" value="Transl_elong_EF1B/ribsomal_bS6"/>
</dbReference>